<keyword evidence="4 6" id="KW-0472">Membrane</keyword>
<evidence type="ECO:0000256" key="5">
    <source>
        <dbReference type="SAM" id="MobiDB-lite"/>
    </source>
</evidence>
<accession>A0A8J5UZV7</accession>
<feature type="transmembrane region" description="Helical" evidence="6">
    <location>
        <begin position="206"/>
        <end position="226"/>
    </location>
</feature>
<dbReference type="GO" id="GO:0035879">
    <property type="term" value="P:plasma membrane lactate transport"/>
    <property type="evidence" value="ECO:0007669"/>
    <property type="project" value="TreeGrafter"/>
</dbReference>
<feature type="domain" description="Major facilitator superfamily (MFS) profile" evidence="7">
    <location>
        <begin position="80"/>
        <end position="480"/>
    </location>
</feature>
<protein>
    <recommendedName>
        <fullName evidence="7">Major facilitator superfamily (MFS) profile domain-containing protein</fullName>
    </recommendedName>
</protein>
<dbReference type="GO" id="GO:0015355">
    <property type="term" value="F:secondary active monocarboxylate transmembrane transporter activity"/>
    <property type="evidence" value="ECO:0007669"/>
    <property type="project" value="TreeGrafter"/>
</dbReference>
<gene>
    <name evidence="8" type="ORF">J8A68_001354</name>
</gene>
<evidence type="ECO:0000256" key="3">
    <source>
        <dbReference type="ARBA" id="ARBA00022989"/>
    </source>
</evidence>
<evidence type="ECO:0000256" key="2">
    <source>
        <dbReference type="ARBA" id="ARBA00022692"/>
    </source>
</evidence>
<feature type="transmembrane region" description="Helical" evidence="6">
    <location>
        <begin position="293"/>
        <end position="314"/>
    </location>
</feature>
<feature type="transmembrane region" description="Helical" evidence="6">
    <location>
        <begin position="363"/>
        <end position="380"/>
    </location>
</feature>
<feature type="compositionally biased region" description="Basic and acidic residues" evidence="5">
    <location>
        <begin position="500"/>
        <end position="515"/>
    </location>
</feature>
<feature type="region of interest" description="Disordered" evidence="5">
    <location>
        <begin position="485"/>
        <end position="515"/>
    </location>
</feature>
<evidence type="ECO:0000259" key="7">
    <source>
        <dbReference type="PROSITE" id="PS50850"/>
    </source>
</evidence>
<dbReference type="GO" id="GO:0005886">
    <property type="term" value="C:plasma membrane"/>
    <property type="evidence" value="ECO:0007669"/>
    <property type="project" value="TreeGrafter"/>
</dbReference>
<reference evidence="8 9" key="1">
    <citation type="journal article" date="2021" name="DNA Res.">
        <title>Genome analysis of Candida subhashii reveals its hybrid nature and dual mitochondrial genome conformations.</title>
        <authorList>
            <person name="Mixao V."/>
            <person name="Hegedusova E."/>
            <person name="Saus E."/>
            <person name="Pryszcz L.P."/>
            <person name="Cillingova A."/>
            <person name="Nosek J."/>
            <person name="Gabaldon T."/>
        </authorList>
    </citation>
    <scope>NUCLEOTIDE SEQUENCE [LARGE SCALE GENOMIC DNA]</scope>
    <source>
        <strain evidence="8 9">CBS 10753</strain>
    </source>
</reference>
<dbReference type="RefSeq" id="XP_049265277.1">
    <property type="nucleotide sequence ID" value="XM_049404999.1"/>
</dbReference>
<dbReference type="OrthoDB" id="5296287at2759"/>
<feature type="transmembrane region" description="Helical" evidence="6">
    <location>
        <begin position="147"/>
        <end position="168"/>
    </location>
</feature>
<feature type="transmembrane region" description="Helical" evidence="6">
    <location>
        <begin position="116"/>
        <end position="135"/>
    </location>
</feature>
<comment type="subcellular location">
    <subcellularLocation>
        <location evidence="1">Membrane</location>
        <topology evidence="1">Multi-pass membrane protein</topology>
    </subcellularLocation>
</comment>
<dbReference type="Pfam" id="PF00083">
    <property type="entry name" value="Sugar_tr"/>
    <property type="match status" value="1"/>
</dbReference>
<keyword evidence="2 6" id="KW-0812">Transmembrane</keyword>
<dbReference type="CDD" id="cd17316">
    <property type="entry name" value="MFS_SV2_like"/>
    <property type="match status" value="1"/>
</dbReference>
<keyword evidence="3 6" id="KW-1133">Transmembrane helix</keyword>
<evidence type="ECO:0000256" key="4">
    <source>
        <dbReference type="ARBA" id="ARBA00023136"/>
    </source>
</evidence>
<dbReference type="PANTHER" id="PTHR23508">
    <property type="entry name" value="CARBOXYLIC ACID TRANSPORTER PROTEIN HOMOLOG"/>
    <property type="match status" value="1"/>
</dbReference>
<feature type="transmembrane region" description="Helical" evidence="6">
    <location>
        <begin position="334"/>
        <end position="351"/>
    </location>
</feature>
<feature type="transmembrane region" description="Helical" evidence="6">
    <location>
        <begin position="238"/>
        <end position="255"/>
    </location>
</feature>
<evidence type="ECO:0000313" key="9">
    <source>
        <dbReference type="Proteomes" id="UP000694255"/>
    </source>
</evidence>
<dbReference type="PANTHER" id="PTHR23508:SF10">
    <property type="entry name" value="CARBOXYLIC ACID TRANSPORTER PROTEIN HOMOLOG"/>
    <property type="match status" value="1"/>
</dbReference>
<feature type="transmembrane region" description="Helical" evidence="6">
    <location>
        <begin position="458"/>
        <end position="476"/>
    </location>
</feature>
<name>A0A8J5UZV7_9ASCO</name>
<organism evidence="8 9">
    <name type="scientific">[Candida] subhashii</name>
    <dbReference type="NCBI Taxonomy" id="561895"/>
    <lineage>
        <taxon>Eukaryota</taxon>
        <taxon>Fungi</taxon>
        <taxon>Dikarya</taxon>
        <taxon>Ascomycota</taxon>
        <taxon>Saccharomycotina</taxon>
        <taxon>Pichiomycetes</taxon>
        <taxon>Debaryomycetaceae</taxon>
        <taxon>Spathaspora</taxon>
    </lineage>
</organism>
<evidence type="ECO:0000256" key="1">
    <source>
        <dbReference type="ARBA" id="ARBA00004141"/>
    </source>
</evidence>
<proteinExistence type="predicted"/>
<dbReference type="EMBL" id="JAGSYN010000053">
    <property type="protein sequence ID" value="KAG7665045.1"/>
    <property type="molecule type" value="Genomic_DNA"/>
</dbReference>
<dbReference type="PROSITE" id="PS50850">
    <property type="entry name" value="MFS"/>
    <property type="match status" value="1"/>
</dbReference>
<evidence type="ECO:0000256" key="6">
    <source>
        <dbReference type="SAM" id="Phobius"/>
    </source>
</evidence>
<feature type="transmembrane region" description="Helical" evidence="6">
    <location>
        <begin position="78"/>
        <end position="96"/>
    </location>
</feature>
<dbReference type="Proteomes" id="UP000694255">
    <property type="component" value="Unassembled WGS sequence"/>
</dbReference>
<dbReference type="GeneID" id="73468155"/>
<evidence type="ECO:0000313" key="8">
    <source>
        <dbReference type="EMBL" id="KAG7665045.1"/>
    </source>
</evidence>
<feature type="transmembrane region" description="Helical" evidence="6">
    <location>
        <begin position="174"/>
        <end position="194"/>
    </location>
</feature>
<dbReference type="AlphaFoldDB" id="A0A8J5UZV7"/>
<comment type="caution">
    <text evidence="8">The sequence shown here is derived from an EMBL/GenBank/DDBJ whole genome shotgun (WGS) entry which is preliminary data.</text>
</comment>
<sequence>MKETFNNNDNTIHTTKSIDFQPSPHIIQKPCFHWPVIRTYLKTRFTGLWVGKEEFSKNTWNDIFNPFQQLVHLNKHHWNFFLLGFFAWAWDAFDYFTTALNISNIAESLDVSIKQVSWGLTLVLMLRTIGAIIFGAMGDMRGRKWPYIINLGLLIIIQIGTGFVKTYAQFLGTRATFGVAMGGLYGICAAEALSDAPTAARGVLSGIFQQGYAFGFLLATICQRALTYTTPHGWRSLFWFSAGPPVLLIIWRLFTPETDSYQRIKERFEAGALEKNSKAKEFKAQAKVALKHYWLVIIFMVFMMSGFNFSAHGSQDLYPTLLEKQYHFGEDRRTVILVCAKLGAIVGGLIIGHVSSVVGRRSAILIANLFTIALTYPWAYKPMWATAFFMQFGVQGAWGVVPSHLSELSPPQFRAFVTGVSYQLGNLASSATSTIQATLSEKFPIDAEDEVYDYSKTLTLFVLAVQVFIMIVVFFGPENRNADLNAESESVYATEEDSADDKSKESDLKNASDRV</sequence>
<keyword evidence="9" id="KW-1185">Reference proteome</keyword>
<dbReference type="InterPro" id="IPR005828">
    <property type="entry name" value="MFS_sugar_transport-like"/>
</dbReference>
<dbReference type="InterPro" id="IPR020846">
    <property type="entry name" value="MFS_dom"/>
</dbReference>